<protein>
    <submittedName>
        <fullName evidence="1">Uncharacterized protein</fullName>
    </submittedName>
</protein>
<accession>A0A2V3IIG9</accession>
<dbReference type="OrthoDB" id="11568at2759"/>
<dbReference type="AlphaFoldDB" id="A0A2V3IIG9"/>
<keyword evidence="2" id="KW-1185">Reference proteome</keyword>
<evidence type="ECO:0000313" key="2">
    <source>
        <dbReference type="Proteomes" id="UP000247409"/>
    </source>
</evidence>
<dbReference type="Proteomes" id="UP000247409">
    <property type="component" value="Unassembled WGS sequence"/>
</dbReference>
<name>A0A2V3IIG9_9FLOR</name>
<gene>
    <name evidence="1" type="ORF">BWQ96_08471</name>
</gene>
<organism evidence="1 2">
    <name type="scientific">Gracilariopsis chorda</name>
    <dbReference type="NCBI Taxonomy" id="448386"/>
    <lineage>
        <taxon>Eukaryota</taxon>
        <taxon>Rhodophyta</taxon>
        <taxon>Florideophyceae</taxon>
        <taxon>Rhodymeniophycidae</taxon>
        <taxon>Gracilariales</taxon>
        <taxon>Gracilariaceae</taxon>
        <taxon>Gracilariopsis</taxon>
    </lineage>
</organism>
<evidence type="ECO:0000313" key="1">
    <source>
        <dbReference type="EMBL" id="PXF41823.1"/>
    </source>
</evidence>
<reference evidence="1 2" key="1">
    <citation type="journal article" date="2018" name="Mol. Biol. Evol.">
        <title>Analysis of the draft genome of the red seaweed Gracilariopsis chorda provides insights into genome size evolution in Rhodophyta.</title>
        <authorList>
            <person name="Lee J."/>
            <person name="Yang E.C."/>
            <person name="Graf L."/>
            <person name="Yang J.H."/>
            <person name="Qiu H."/>
            <person name="Zel Zion U."/>
            <person name="Chan C.X."/>
            <person name="Stephens T.G."/>
            <person name="Weber A.P.M."/>
            <person name="Boo G.H."/>
            <person name="Boo S.M."/>
            <person name="Kim K.M."/>
            <person name="Shin Y."/>
            <person name="Jung M."/>
            <person name="Lee S.J."/>
            <person name="Yim H.S."/>
            <person name="Lee J.H."/>
            <person name="Bhattacharya D."/>
            <person name="Yoon H.S."/>
        </authorList>
    </citation>
    <scope>NUCLEOTIDE SEQUENCE [LARGE SCALE GENOMIC DNA]</scope>
    <source>
        <strain evidence="1 2">SKKU-2015</strain>
        <tissue evidence="1">Whole body</tissue>
    </source>
</reference>
<sequence length="217" mass="24611">MEKDFVDRLIQHRARLLCDTAVNNMKLECSVTGLPPTRCGLVVLFANGVLHQLLEWLNAFIRLNDLDEPVPSLTDMYRYVAVLLLSHTTGLSFDKTVSVLRQSGSIVPSLDRVRFIAENILVYSLTGRGTDGEFQWNSQRDQTRQLSEFEHLALCDTRKVFFSPLHLLATLDDDLFGTRAANNQFKMISSRKAEREGHSADALADALFRIVLAIRFR</sequence>
<comment type="caution">
    <text evidence="1">The sequence shown here is derived from an EMBL/GenBank/DDBJ whole genome shotgun (WGS) entry which is preliminary data.</text>
</comment>
<proteinExistence type="predicted"/>
<dbReference type="EMBL" id="NBIV01000193">
    <property type="protein sequence ID" value="PXF41823.1"/>
    <property type="molecule type" value="Genomic_DNA"/>
</dbReference>